<gene>
    <name evidence="2" type="ORF">HCN58_25460</name>
</gene>
<dbReference type="Proteomes" id="UP000544122">
    <property type="component" value="Unassembled WGS sequence"/>
</dbReference>
<organism evidence="2 3">
    <name type="scientific">Bradyrhizobium australiense</name>
    <dbReference type="NCBI Taxonomy" id="2721161"/>
    <lineage>
        <taxon>Bacteria</taxon>
        <taxon>Pseudomonadati</taxon>
        <taxon>Pseudomonadota</taxon>
        <taxon>Alphaproteobacteria</taxon>
        <taxon>Hyphomicrobiales</taxon>
        <taxon>Nitrobacteraceae</taxon>
        <taxon>Bradyrhizobium</taxon>
    </lineage>
</organism>
<evidence type="ECO:0000256" key="1">
    <source>
        <dbReference type="SAM" id="MobiDB-lite"/>
    </source>
</evidence>
<evidence type="ECO:0000313" key="3">
    <source>
        <dbReference type="Proteomes" id="UP000544122"/>
    </source>
</evidence>
<sequence length="69" mass="7257">MPEVLALAQVRVQARVARVAGAPLPAVPAVLAMGLARAELPQAERVRAERQAHPVAPLAEAGQTRQTTK</sequence>
<comment type="caution">
    <text evidence="2">The sequence shown here is derived from an EMBL/GenBank/DDBJ whole genome shotgun (WGS) entry which is preliminary data.</text>
</comment>
<feature type="region of interest" description="Disordered" evidence="1">
    <location>
        <begin position="45"/>
        <end position="69"/>
    </location>
</feature>
<reference evidence="2 3" key="1">
    <citation type="submission" date="2020-03" db="EMBL/GenBank/DDBJ databases">
        <title>Bradyrhizobium diversity isolated from nodules of Indigofera sp.</title>
        <authorList>
            <person name="Klepa M."/>
            <person name="Helene L."/>
            <person name="Hungria M."/>
        </authorList>
    </citation>
    <scope>NUCLEOTIDE SEQUENCE [LARGE SCALE GENOMIC DNA]</scope>
    <source>
        <strain evidence="2 3">WSM 1791</strain>
    </source>
</reference>
<dbReference type="AlphaFoldDB" id="A0A7Y4GVY5"/>
<name>A0A7Y4GVY5_9BRAD</name>
<keyword evidence="3" id="KW-1185">Reference proteome</keyword>
<dbReference type="RefSeq" id="WP_171581865.1">
    <property type="nucleotide sequence ID" value="NZ_JAAVLX010000008.1"/>
</dbReference>
<accession>A0A7Y4GVY5</accession>
<protein>
    <submittedName>
        <fullName evidence="2">Uncharacterized protein</fullName>
    </submittedName>
</protein>
<dbReference type="EMBL" id="JAAVLX010000008">
    <property type="protein sequence ID" value="NOJ42891.1"/>
    <property type="molecule type" value="Genomic_DNA"/>
</dbReference>
<evidence type="ECO:0000313" key="2">
    <source>
        <dbReference type="EMBL" id="NOJ42891.1"/>
    </source>
</evidence>
<proteinExistence type="predicted"/>